<feature type="transmembrane region" description="Helical" evidence="2">
    <location>
        <begin position="357"/>
        <end position="376"/>
    </location>
</feature>
<reference evidence="3 4" key="1">
    <citation type="submission" date="2018-03" db="EMBL/GenBank/DDBJ databases">
        <title>Genomic Encyclopedia of Archaeal and Bacterial Type Strains, Phase II (KMG-II): from individual species to whole genera.</title>
        <authorList>
            <person name="Goeker M."/>
        </authorList>
    </citation>
    <scope>NUCLEOTIDE SEQUENCE [LARGE SCALE GENOMIC DNA]</scope>
    <source>
        <strain evidence="3 4">ATCC BAA-1496</strain>
    </source>
</reference>
<dbReference type="Proteomes" id="UP000237822">
    <property type="component" value="Unassembled WGS sequence"/>
</dbReference>
<gene>
    <name evidence="3" type="ORF">BCF74_12210</name>
</gene>
<evidence type="ECO:0000256" key="2">
    <source>
        <dbReference type="SAM" id="Phobius"/>
    </source>
</evidence>
<keyword evidence="2" id="KW-0812">Transmembrane</keyword>
<feature type="transmembrane region" description="Helical" evidence="2">
    <location>
        <begin position="490"/>
        <end position="517"/>
    </location>
</feature>
<feature type="transmembrane region" description="Helical" evidence="2">
    <location>
        <begin position="388"/>
        <end position="412"/>
    </location>
</feature>
<feature type="transmembrane region" description="Helical" evidence="2">
    <location>
        <begin position="674"/>
        <end position="691"/>
    </location>
</feature>
<feature type="transmembrane region" description="Helical" evidence="2">
    <location>
        <begin position="448"/>
        <end position="470"/>
    </location>
</feature>
<evidence type="ECO:0000313" key="3">
    <source>
        <dbReference type="EMBL" id="PRY55626.1"/>
    </source>
</evidence>
<keyword evidence="2" id="KW-0472">Membrane</keyword>
<comment type="caution">
    <text evidence="3">The sequence shown here is derived from an EMBL/GenBank/DDBJ whole genome shotgun (WGS) entry which is preliminary data.</text>
</comment>
<dbReference type="OrthoDB" id="3264110at2"/>
<dbReference type="InterPro" id="IPR017850">
    <property type="entry name" value="Alkaline_phosphatase_core_sf"/>
</dbReference>
<feature type="transmembrane region" description="Helical" evidence="2">
    <location>
        <begin position="418"/>
        <end position="441"/>
    </location>
</feature>
<feature type="transmembrane region" description="Helical" evidence="2">
    <location>
        <begin position="551"/>
        <end position="569"/>
    </location>
</feature>
<protein>
    <submittedName>
        <fullName evidence="3">Uncharacterized protein</fullName>
    </submittedName>
</protein>
<name>A0A2T0UCF8_9MICO</name>
<organism evidence="3 4">
    <name type="scientific">Knoellia remsis</name>
    <dbReference type="NCBI Taxonomy" id="407159"/>
    <lineage>
        <taxon>Bacteria</taxon>
        <taxon>Bacillati</taxon>
        <taxon>Actinomycetota</taxon>
        <taxon>Actinomycetes</taxon>
        <taxon>Micrococcales</taxon>
        <taxon>Intrasporangiaceae</taxon>
        <taxon>Knoellia</taxon>
    </lineage>
</organism>
<feature type="transmembrane region" description="Helical" evidence="2">
    <location>
        <begin position="576"/>
        <end position="596"/>
    </location>
</feature>
<feature type="transmembrane region" description="Helical" evidence="2">
    <location>
        <begin position="524"/>
        <end position="545"/>
    </location>
</feature>
<accession>A0A2T0UCF8</accession>
<feature type="transmembrane region" description="Helical" evidence="2">
    <location>
        <begin position="697"/>
        <end position="715"/>
    </location>
</feature>
<proteinExistence type="predicted"/>
<keyword evidence="4" id="KW-1185">Reference proteome</keyword>
<feature type="transmembrane region" description="Helical" evidence="2">
    <location>
        <begin position="636"/>
        <end position="654"/>
    </location>
</feature>
<dbReference type="EMBL" id="PVTI01000022">
    <property type="protein sequence ID" value="PRY55626.1"/>
    <property type="molecule type" value="Genomic_DNA"/>
</dbReference>
<keyword evidence="2" id="KW-1133">Transmembrane helix</keyword>
<evidence type="ECO:0000313" key="4">
    <source>
        <dbReference type="Proteomes" id="UP000237822"/>
    </source>
</evidence>
<sequence>MTRRALAALFVAVVAVLGIGGWAIGASGSTASVPGSAAAHRAGTPDPFGATVLIGTGGITWTDVSKEKTPNLWTLLRDGSSAAMSVRSVETNTCPVDGWLGLSAGTRASAPRTGKGSPQQRPCPPVAEPKGGEVANWETYVQSAQSRKFDARLGLLGEAAAKSDVCIKPVGPGAAIAAAMPEGTVDRWSPYSDENLLVDMNTCPVTIVDVGSVRDPDDVAEGEQVPTQSREQQIATVDKRIGDVIAAAPGGADFIVASLSDAGVTERLRLVVARGPNFGSGVLLSHSTRQPGLVQSQDLPVTLMDITGITKPSGLGGAAMTSESAPDNSEKRAADRLQSLVDYDLASHEVHSLVPPFFNGFAYGQLVIYLLVLLVWKGKIGTDDTRRRVLGVVRVVAVAAAAVPASTFLANLLPWWRFPIPMISIVAAVGVFVALIAYAALRGPWGGAALGPLAFVAAVTMAVLAGDVITGSRLQQSSLMGLQPVVAGRFYGMGNVTFALFATSALLLATAVSSVLVRAGRPRVAALAVLVLGIGTVIVDGAPFWGADGGGPPALIPGIAYLVLAILGIAMTWQRVLLIGLGSAGLFLGVAFLDWLRAPSERTHLGNFIQAIIDGNALDIVQRKAQQNWDILTGNAPLTLLVPAALIFVIYVLARPTSWGSKGLAKSFEKAPTLRSGLIAVVITLTVGFLINDSGTAIPAVGATVAVPLIVSVVVRNLEEDLRAVAPTRRARRA</sequence>
<dbReference type="AlphaFoldDB" id="A0A2T0UCF8"/>
<dbReference type="Gene3D" id="3.40.720.10">
    <property type="entry name" value="Alkaline Phosphatase, subunit A"/>
    <property type="match status" value="1"/>
</dbReference>
<evidence type="ECO:0000256" key="1">
    <source>
        <dbReference type="SAM" id="MobiDB-lite"/>
    </source>
</evidence>
<feature type="region of interest" description="Disordered" evidence="1">
    <location>
        <begin position="105"/>
        <end position="131"/>
    </location>
</feature>
<dbReference type="RefSeq" id="WP_106298313.1">
    <property type="nucleotide sequence ID" value="NZ_PVTI01000022.1"/>
</dbReference>